<dbReference type="OrthoDB" id="3900342at2759"/>
<keyword evidence="10" id="KW-1185">Reference proteome</keyword>
<dbReference type="PANTHER" id="PTHR43341:SF35">
    <property type="entry name" value="ACID TRANSPORTER, PUTATIVE-RELATED"/>
    <property type="match status" value="1"/>
</dbReference>
<accession>A0A8H5XQJ0</accession>
<feature type="transmembrane region" description="Helical" evidence="6">
    <location>
        <begin position="225"/>
        <end position="246"/>
    </location>
</feature>
<dbReference type="InterPro" id="IPR050524">
    <property type="entry name" value="APC_YAT"/>
</dbReference>
<comment type="subcellular location">
    <subcellularLocation>
        <location evidence="1">Membrane</location>
        <topology evidence="1">Multi-pass membrane protein</topology>
    </subcellularLocation>
</comment>
<evidence type="ECO:0000256" key="5">
    <source>
        <dbReference type="SAM" id="MobiDB-lite"/>
    </source>
</evidence>
<feature type="transmembrane region" description="Helical" evidence="6">
    <location>
        <begin position="361"/>
        <end position="380"/>
    </location>
</feature>
<comment type="caution">
    <text evidence="9">The sequence shown here is derived from an EMBL/GenBank/DDBJ whole genome shotgun (WGS) entry which is preliminary data.</text>
</comment>
<feature type="transmembrane region" description="Helical" evidence="6">
    <location>
        <begin position="258"/>
        <end position="280"/>
    </location>
</feature>
<evidence type="ECO:0000259" key="7">
    <source>
        <dbReference type="Pfam" id="PF00324"/>
    </source>
</evidence>
<feature type="region of interest" description="Disordered" evidence="5">
    <location>
        <begin position="49"/>
        <end position="72"/>
    </location>
</feature>
<feature type="domain" description="Aminoglycoside phosphotransferase" evidence="8">
    <location>
        <begin position="769"/>
        <end position="811"/>
    </location>
</feature>
<keyword evidence="3 6" id="KW-1133">Transmembrane helix</keyword>
<evidence type="ECO:0000256" key="3">
    <source>
        <dbReference type="ARBA" id="ARBA00022989"/>
    </source>
</evidence>
<feature type="transmembrane region" description="Helical" evidence="6">
    <location>
        <begin position="182"/>
        <end position="205"/>
    </location>
</feature>
<sequence>MDRAGSDEESSSQNMISRGPAGIVMSTIVSPGTPSYPPSTHSPSIHPAFPEQDNVSQSHGGHGITLRQTPKRLGPHSQAYSLVDVGNTCIQPRNQLSAELTERHVNMMAFSQCVGIGLFLQAGRVIHLAGPGLAVIAYIVTGTVLWSCAACLGEMTALFPVKGPIIEFPRRFLDESLGYTAGWMTWFSWIVLVAAELVAVTHIFQFRYPQELLREARYPDPTLEFYPSASPAVYVLCFFLIMLTFNMLPVRWFGRLEYIFGTIKMLFIITLIFFNVITHIQQPVKRGAFWTYNEPYSFAARNITLPNGNVVEGDAGRFLGVWEAMTTCLFGMIGFETIAITAAENRHLRTEETVKIGTRKISLRIITLYALATFSVGLNVPYTYPTIVDNAVISFGYGQNSVFVASPVINRLRVWPYIINDFIIFSATTAGANGLYNASRTLHALASIHEVWPSWGPVQALRRRLERTSYGVPHAAVVLSACFGLMGFLACNSDSQKILGRMVRCCVVSMMITYGLVAASFIEFYKSLKDAAAGQTMEVVDIYNPVVRQLYDRSHPRYPYRSHGQNLRAYYAVLACSLFVIFNGWRTFISPMNIEDFLGCYIAILLMAVISIMYQIKFWGWDPRKWRRRVSDNRLQRPQPMTADSVPRRGQLALVAAGEMADGPRRVENIRRSFAGKMLKDAWPAYSEAERESVISQLRGYMAHLRGFKADFVGCINGTAWNDQYFCEDPEGYGPCKTEQDFNQGIVKAMKRDNENGFTEWRCTVWLSVMKDHDIVLTYGDFDPRNILVQGDKVVAILDWETSGYYPSYWEYEKALLRPEWESVWSRSKAVDKILEPFHNELAVMWSSNDVLY</sequence>
<evidence type="ECO:0000256" key="2">
    <source>
        <dbReference type="ARBA" id="ARBA00022692"/>
    </source>
</evidence>
<evidence type="ECO:0000259" key="8">
    <source>
        <dbReference type="Pfam" id="PF01636"/>
    </source>
</evidence>
<evidence type="ECO:0000313" key="10">
    <source>
        <dbReference type="Proteomes" id="UP000544331"/>
    </source>
</evidence>
<reference evidence="9 10" key="1">
    <citation type="submission" date="2020-05" db="EMBL/GenBank/DDBJ databases">
        <title>Identification and distribution of gene clusters putatively required for synthesis of sphingolipid metabolism inhibitors in phylogenetically diverse species of the filamentous fungus Fusarium.</title>
        <authorList>
            <person name="Kim H.-S."/>
            <person name="Busman M."/>
            <person name="Brown D.W."/>
            <person name="Divon H."/>
            <person name="Uhlig S."/>
            <person name="Proctor R.H."/>
        </authorList>
    </citation>
    <scope>NUCLEOTIDE SEQUENCE [LARGE SCALE GENOMIC DNA]</scope>
    <source>
        <strain evidence="9 10">NRRL 66235</strain>
    </source>
</reference>
<feature type="transmembrane region" description="Helical" evidence="6">
    <location>
        <begin position="471"/>
        <end position="490"/>
    </location>
</feature>
<dbReference type="Pfam" id="PF01636">
    <property type="entry name" value="APH"/>
    <property type="match status" value="1"/>
</dbReference>
<dbReference type="InterPro" id="IPR002575">
    <property type="entry name" value="Aminoglycoside_PTrfase"/>
</dbReference>
<feature type="transmembrane region" description="Helical" evidence="6">
    <location>
        <begin position="319"/>
        <end position="340"/>
    </location>
</feature>
<evidence type="ECO:0008006" key="11">
    <source>
        <dbReference type="Google" id="ProtNLM"/>
    </source>
</evidence>
<feature type="transmembrane region" description="Helical" evidence="6">
    <location>
        <begin position="597"/>
        <end position="616"/>
    </location>
</feature>
<evidence type="ECO:0000256" key="4">
    <source>
        <dbReference type="ARBA" id="ARBA00023136"/>
    </source>
</evidence>
<dbReference type="InterPro" id="IPR011009">
    <property type="entry name" value="Kinase-like_dom_sf"/>
</dbReference>
<organism evidence="9 10">
    <name type="scientific">Fusarium mundagurra</name>
    <dbReference type="NCBI Taxonomy" id="1567541"/>
    <lineage>
        <taxon>Eukaryota</taxon>
        <taxon>Fungi</taxon>
        <taxon>Dikarya</taxon>
        <taxon>Ascomycota</taxon>
        <taxon>Pezizomycotina</taxon>
        <taxon>Sordariomycetes</taxon>
        <taxon>Hypocreomycetidae</taxon>
        <taxon>Hypocreales</taxon>
        <taxon>Nectriaceae</taxon>
        <taxon>Fusarium</taxon>
        <taxon>Fusarium fujikuroi species complex</taxon>
    </lineage>
</organism>
<protein>
    <recommendedName>
        <fullName evidence="11">Amino acid permease/ SLC12A domain-containing protein</fullName>
    </recommendedName>
</protein>
<dbReference type="GO" id="GO:0015171">
    <property type="term" value="F:amino acid transmembrane transporter activity"/>
    <property type="evidence" value="ECO:0007669"/>
    <property type="project" value="TreeGrafter"/>
</dbReference>
<dbReference type="SUPFAM" id="SSF56112">
    <property type="entry name" value="Protein kinase-like (PK-like)"/>
    <property type="match status" value="1"/>
</dbReference>
<feature type="transmembrane region" description="Helical" evidence="6">
    <location>
        <begin position="502"/>
        <end position="522"/>
    </location>
</feature>
<dbReference type="Gene3D" id="3.90.1200.10">
    <property type="match status" value="1"/>
</dbReference>
<dbReference type="InterPro" id="IPR004841">
    <property type="entry name" value="AA-permease/SLC12A_dom"/>
</dbReference>
<dbReference type="AlphaFoldDB" id="A0A8H5XQJ0"/>
<dbReference type="Gene3D" id="1.20.1740.10">
    <property type="entry name" value="Amino acid/polyamine transporter I"/>
    <property type="match status" value="1"/>
</dbReference>
<dbReference type="Proteomes" id="UP000544331">
    <property type="component" value="Unassembled WGS sequence"/>
</dbReference>
<feature type="domain" description="Amino acid permease/ SLC12A" evidence="7">
    <location>
        <begin position="104"/>
        <end position="529"/>
    </location>
</feature>
<proteinExistence type="predicted"/>
<dbReference type="EMBL" id="JAAOAN010000956">
    <property type="protein sequence ID" value="KAF5698032.1"/>
    <property type="molecule type" value="Genomic_DNA"/>
</dbReference>
<gene>
    <name evidence="9" type="ORF">FMUND_15218</name>
</gene>
<dbReference type="PANTHER" id="PTHR43341">
    <property type="entry name" value="AMINO ACID PERMEASE"/>
    <property type="match status" value="1"/>
</dbReference>
<dbReference type="GO" id="GO:0016020">
    <property type="term" value="C:membrane"/>
    <property type="evidence" value="ECO:0007669"/>
    <property type="project" value="UniProtKB-SubCell"/>
</dbReference>
<feature type="transmembrane region" description="Helical" evidence="6">
    <location>
        <begin position="135"/>
        <end position="161"/>
    </location>
</feature>
<evidence type="ECO:0000256" key="1">
    <source>
        <dbReference type="ARBA" id="ARBA00004141"/>
    </source>
</evidence>
<keyword evidence="4 6" id="KW-0472">Membrane</keyword>
<dbReference type="Pfam" id="PF00324">
    <property type="entry name" value="AA_permease"/>
    <property type="match status" value="1"/>
</dbReference>
<name>A0A8H5XQJ0_9HYPO</name>
<keyword evidence="2 6" id="KW-0812">Transmembrane</keyword>
<evidence type="ECO:0000313" key="9">
    <source>
        <dbReference type="EMBL" id="KAF5698032.1"/>
    </source>
</evidence>
<evidence type="ECO:0000256" key="6">
    <source>
        <dbReference type="SAM" id="Phobius"/>
    </source>
</evidence>
<feature type="transmembrane region" description="Helical" evidence="6">
    <location>
        <begin position="567"/>
        <end position="585"/>
    </location>
</feature>